<dbReference type="PATRIC" id="fig|989403.3.peg.920"/>
<evidence type="ECO:0000313" key="2">
    <source>
        <dbReference type="Proteomes" id="UP000076577"/>
    </source>
</evidence>
<keyword evidence="2" id="KW-1185">Reference proteome</keyword>
<reference evidence="1 2" key="1">
    <citation type="journal article" date="2016" name="Front. Microbiol.">
        <title>Comparative Genomic Analysis Reveals a Diverse Repertoire of Genes Involved in Prokaryote-Eukaryote Interactions within the Pseudovibrio Genus.</title>
        <authorList>
            <person name="Romano S."/>
            <person name="Fernandez-Guerra A."/>
            <person name="Reen F.J."/>
            <person name="Glockner F.O."/>
            <person name="Crowley S.P."/>
            <person name="O'Sullivan O."/>
            <person name="Cotter P.D."/>
            <person name="Adams C."/>
            <person name="Dobson A.D."/>
            <person name="O'Gara F."/>
        </authorList>
    </citation>
    <scope>NUCLEOTIDE SEQUENCE [LARGE SCALE GENOMIC DNA]</scope>
    <source>
        <strain evidence="1 2">Ad2</strain>
    </source>
</reference>
<dbReference type="AlphaFoldDB" id="A0A166AUG9"/>
<comment type="caution">
    <text evidence="1">The sequence shown here is derived from an EMBL/GenBank/DDBJ whole genome shotgun (WGS) entry which is preliminary data.</text>
</comment>
<gene>
    <name evidence="1" type="ORF">PsAD2_00865</name>
</gene>
<accession>A0A166AUG9</accession>
<dbReference type="EMBL" id="LMCB01000004">
    <property type="protein sequence ID" value="KZL21566.1"/>
    <property type="molecule type" value="Genomic_DNA"/>
</dbReference>
<organism evidence="1 2">
    <name type="scientific">Pseudovibrio axinellae</name>
    <dbReference type="NCBI Taxonomy" id="989403"/>
    <lineage>
        <taxon>Bacteria</taxon>
        <taxon>Pseudomonadati</taxon>
        <taxon>Pseudomonadota</taxon>
        <taxon>Alphaproteobacteria</taxon>
        <taxon>Hyphomicrobiales</taxon>
        <taxon>Stappiaceae</taxon>
        <taxon>Pseudovibrio</taxon>
    </lineage>
</organism>
<evidence type="ECO:0000313" key="1">
    <source>
        <dbReference type="EMBL" id="KZL21566.1"/>
    </source>
</evidence>
<name>A0A166AUG9_9HYPH</name>
<dbReference type="STRING" id="989403.SAMN05421798_106136"/>
<dbReference type="Proteomes" id="UP000076577">
    <property type="component" value="Unassembled WGS sequence"/>
</dbReference>
<proteinExistence type="predicted"/>
<protein>
    <submittedName>
        <fullName evidence="1">Uncharacterized protein</fullName>
    </submittedName>
</protein>
<sequence length="66" mass="7403">MALRLMVVLSYPSQFKSIFKSRVEYINKGLGLITRCEGAVRSAYLNGYGENLKCNFLGLLIGKNDK</sequence>